<dbReference type="Pfam" id="PF01940">
    <property type="entry name" value="DUF92"/>
    <property type="match status" value="1"/>
</dbReference>
<evidence type="ECO:0000256" key="4">
    <source>
        <dbReference type="ARBA" id="ARBA00022989"/>
    </source>
</evidence>
<dbReference type="PANTHER" id="PTHR13353:SF5">
    <property type="entry name" value="TRANSMEMBRANE PROTEIN 19"/>
    <property type="match status" value="1"/>
</dbReference>
<dbReference type="Proteomes" id="UP000632377">
    <property type="component" value="Unassembled WGS sequence"/>
</dbReference>
<evidence type="ECO:0000313" key="8">
    <source>
        <dbReference type="Proteomes" id="UP000632377"/>
    </source>
</evidence>
<feature type="transmembrane region" description="Helical" evidence="6">
    <location>
        <begin position="248"/>
        <end position="267"/>
    </location>
</feature>
<gene>
    <name evidence="7" type="ORF">JK636_06610</name>
</gene>
<feature type="transmembrane region" description="Helical" evidence="6">
    <location>
        <begin position="187"/>
        <end position="212"/>
    </location>
</feature>
<keyword evidence="4 6" id="KW-1133">Transmembrane helix</keyword>
<keyword evidence="3 6" id="KW-0812">Transmembrane</keyword>
<evidence type="ECO:0000256" key="6">
    <source>
        <dbReference type="SAM" id="Phobius"/>
    </source>
</evidence>
<dbReference type="PANTHER" id="PTHR13353">
    <property type="entry name" value="TRANSMEMBRANE PROTEIN 19"/>
    <property type="match status" value="1"/>
</dbReference>
<evidence type="ECO:0000256" key="1">
    <source>
        <dbReference type="ARBA" id="ARBA00004141"/>
    </source>
</evidence>
<accession>A0ABS1T7V2</accession>
<evidence type="ECO:0000256" key="5">
    <source>
        <dbReference type="ARBA" id="ARBA00023136"/>
    </source>
</evidence>
<comment type="subcellular location">
    <subcellularLocation>
        <location evidence="1">Membrane</location>
        <topology evidence="1">Multi-pass membrane protein</topology>
    </subcellularLocation>
</comment>
<reference evidence="7 8" key="1">
    <citation type="submission" date="2021-01" db="EMBL/GenBank/DDBJ databases">
        <title>Genome public.</title>
        <authorList>
            <person name="Liu C."/>
            <person name="Sun Q."/>
        </authorList>
    </citation>
    <scope>NUCLEOTIDE SEQUENCE [LARGE SCALE GENOMIC DNA]</scope>
    <source>
        <strain evidence="7 8">YIM B02515</strain>
    </source>
</reference>
<dbReference type="EMBL" id="JAESWC010000002">
    <property type="protein sequence ID" value="MBL4935428.1"/>
    <property type="molecule type" value="Genomic_DNA"/>
</dbReference>
<name>A0ABS1T7V2_9CLOT</name>
<feature type="transmembrane region" description="Helical" evidence="6">
    <location>
        <begin position="33"/>
        <end position="62"/>
    </location>
</feature>
<evidence type="ECO:0000313" key="7">
    <source>
        <dbReference type="EMBL" id="MBL4935428.1"/>
    </source>
</evidence>
<evidence type="ECO:0000256" key="2">
    <source>
        <dbReference type="ARBA" id="ARBA00009012"/>
    </source>
</evidence>
<evidence type="ECO:0000256" key="3">
    <source>
        <dbReference type="ARBA" id="ARBA00022692"/>
    </source>
</evidence>
<comment type="caution">
    <text evidence="7">The sequence shown here is derived from an EMBL/GenBank/DDBJ whole genome shotgun (WGS) entry which is preliminary data.</text>
</comment>
<keyword evidence="8" id="KW-1185">Reference proteome</keyword>
<dbReference type="RefSeq" id="WP_202748039.1">
    <property type="nucleotide sequence ID" value="NZ_JAESWC010000002.1"/>
</dbReference>
<protein>
    <submittedName>
        <fullName evidence="7">DUF92 domain-containing protein</fullName>
    </submittedName>
</protein>
<organism evidence="7 8">
    <name type="scientific">Clostridium rhizosphaerae</name>
    <dbReference type="NCBI Taxonomy" id="2803861"/>
    <lineage>
        <taxon>Bacteria</taxon>
        <taxon>Bacillati</taxon>
        <taxon>Bacillota</taxon>
        <taxon>Clostridia</taxon>
        <taxon>Eubacteriales</taxon>
        <taxon>Clostridiaceae</taxon>
        <taxon>Clostridium</taxon>
    </lineage>
</organism>
<proteinExistence type="inferred from homology"/>
<sequence length="268" mass="29309">MKRFIIGFVFSSLIVFGAYKKKSLDISGALSAIFLGTCIYFWGGLYMSAIMISFFISSSFFTKIKESFVKDLEDINEKTGARDYMQVAANGGIGLVFAFLYYRTSNPVFLVIYAVAFSASNADTWASELGVLSTSQPISILSFKKVEKGISGAVSLIGTLSAICGALFIALIYSFGYVLKFGFSIKLISHMFIITLSGFIGSLIDSIIGAAFQAKYKCSFCGRITEKKEHHGQNTIRISGIRWINNDFVNFISGLAACAISIILYCIV</sequence>
<feature type="transmembrane region" description="Helical" evidence="6">
    <location>
        <begin position="153"/>
        <end position="175"/>
    </location>
</feature>
<keyword evidence="5 6" id="KW-0472">Membrane</keyword>
<comment type="similarity">
    <text evidence="2">Belongs to the TMEM19 family.</text>
</comment>
<dbReference type="InterPro" id="IPR002794">
    <property type="entry name" value="DUF92_TMEM19"/>
</dbReference>